<dbReference type="Gene3D" id="3.40.50.2300">
    <property type="match status" value="2"/>
</dbReference>
<evidence type="ECO:0000259" key="4">
    <source>
        <dbReference type="PROSITE" id="PS50932"/>
    </source>
</evidence>
<proteinExistence type="predicted"/>
<dbReference type="Pfam" id="PF13377">
    <property type="entry name" value="Peripla_BP_3"/>
    <property type="match status" value="1"/>
</dbReference>
<dbReference type="PANTHER" id="PTHR30146">
    <property type="entry name" value="LACI-RELATED TRANSCRIPTIONAL REPRESSOR"/>
    <property type="match status" value="1"/>
</dbReference>
<keyword evidence="1" id="KW-0805">Transcription regulation</keyword>
<dbReference type="CDD" id="cd06267">
    <property type="entry name" value="PBP1_LacI_sugar_binding-like"/>
    <property type="match status" value="1"/>
</dbReference>
<dbReference type="InterPro" id="IPR000843">
    <property type="entry name" value="HTH_LacI"/>
</dbReference>
<accession>A0AB34WZY4</accession>
<dbReference type="GeneID" id="78353239"/>
<dbReference type="PROSITE" id="PS50932">
    <property type="entry name" value="HTH_LACI_2"/>
    <property type="match status" value="1"/>
</dbReference>
<feature type="domain" description="HTH lacI-type" evidence="4">
    <location>
        <begin position="7"/>
        <end position="61"/>
    </location>
</feature>
<dbReference type="EMBL" id="LSDN01000013">
    <property type="protein sequence ID" value="KXB81065.1"/>
    <property type="molecule type" value="Genomic_DNA"/>
</dbReference>
<dbReference type="InterPro" id="IPR010982">
    <property type="entry name" value="Lambda_DNA-bd_dom_sf"/>
</dbReference>
<keyword evidence="3" id="KW-0804">Transcription</keyword>
<dbReference type="GO" id="GO:0000976">
    <property type="term" value="F:transcription cis-regulatory region binding"/>
    <property type="evidence" value="ECO:0007669"/>
    <property type="project" value="TreeGrafter"/>
</dbReference>
<keyword evidence="2" id="KW-0238">DNA-binding</keyword>
<evidence type="ECO:0000256" key="3">
    <source>
        <dbReference type="ARBA" id="ARBA00023163"/>
    </source>
</evidence>
<reference evidence="6 8" key="2">
    <citation type="submission" date="2017-09" db="EMBL/GenBank/DDBJ databases">
        <title>Bacterial strain isolated from the female urinary microbiota.</title>
        <authorList>
            <person name="Thomas-White K."/>
            <person name="Kumar N."/>
            <person name="Forster S."/>
            <person name="Putonti C."/>
            <person name="Lawley T."/>
            <person name="Wolfe A.J."/>
        </authorList>
    </citation>
    <scope>NUCLEOTIDE SEQUENCE [LARGE SCALE GENOMIC DNA]</scope>
    <source>
        <strain evidence="6 8">UMB0744</strain>
    </source>
</reference>
<dbReference type="GO" id="GO:0003700">
    <property type="term" value="F:DNA-binding transcription factor activity"/>
    <property type="evidence" value="ECO:0007669"/>
    <property type="project" value="TreeGrafter"/>
</dbReference>
<evidence type="ECO:0000256" key="1">
    <source>
        <dbReference type="ARBA" id="ARBA00023015"/>
    </source>
</evidence>
<evidence type="ECO:0000313" key="8">
    <source>
        <dbReference type="Proteomes" id="UP000243201"/>
    </source>
</evidence>
<dbReference type="InterPro" id="IPR028082">
    <property type="entry name" value="Peripla_BP_I"/>
</dbReference>
<dbReference type="Proteomes" id="UP000070572">
    <property type="component" value="Unassembled WGS sequence"/>
</dbReference>
<name>A0AB34WZY4_9ACTO</name>
<dbReference type="InterPro" id="IPR046335">
    <property type="entry name" value="LacI/GalR-like_sensor"/>
</dbReference>
<dbReference type="RefSeq" id="WP_081639101.1">
    <property type="nucleotide sequence ID" value="NZ_CAUPGC010000005.1"/>
</dbReference>
<organism evidence="5 7">
    <name type="scientific">Varibaculum cambriense</name>
    <dbReference type="NCBI Taxonomy" id="184870"/>
    <lineage>
        <taxon>Bacteria</taxon>
        <taxon>Bacillati</taxon>
        <taxon>Actinomycetota</taxon>
        <taxon>Actinomycetes</taxon>
        <taxon>Actinomycetales</taxon>
        <taxon>Actinomycetaceae</taxon>
        <taxon>Varibaculum</taxon>
    </lineage>
</organism>
<keyword evidence="8" id="KW-1185">Reference proteome</keyword>
<protein>
    <submittedName>
        <fullName evidence="6">LacI family transcriptional regulator</fullName>
    </submittedName>
    <submittedName>
        <fullName evidence="5">Transcriptional regulator, LacI family</fullName>
    </submittedName>
</protein>
<evidence type="ECO:0000313" key="6">
    <source>
        <dbReference type="EMBL" id="PMB90311.1"/>
    </source>
</evidence>
<evidence type="ECO:0000313" key="7">
    <source>
        <dbReference type="Proteomes" id="UP000070572"/>
    </source>
</evidence>
<dbReference type="Proteomes" id="UP000243201">
    <property type="component" value="Unassembled WGS sequence"/>
</dbReference>
<reference evidence="5 7" key="1">
    <citation type="submission" date="2016-01" db="EMBL/GenBank/DDBJ databases">
        <authorList>
            <person name="Mitreva M."/>
            <person name="Pepin K.H."/>
            <person name="Mihindukulasuriya K.A."/>
            <person name="Fulton R."/>
            <person name="Fronick C."/>
            <person name="O'Laughlin M."/>
            <person name="Miner T."/>
            <person name="Herter B."/>
            <person name="Rosa B.A."/>
            <person name="Cordes M."/>
            <person name="Tomlinson C."/>
            <person name="Wollam A."/>
            <person name="Palsikar V.B."/>
            <person name="Mardis E.R."/>
            <person name="Wilson R.K."/>
        </authorList>
    </citation>
    <scope>NUCLEOTIDE SEQUENCE [LARGE SCALE GENOMIC DNA]</scope>
    <source>
        <strain evidence="5 7">DNF00696</strain>
    </source>
</reference>
<evidence type="ECO:0000313" key="5">
    <source>
        <dbReference type="EMBL" id="KXB81065.1"/>
    </source>
</evidence>
<dbReference type="CDD" id="cd01392">
    <property type="entry name" value="HTH_LacI"/>
    <property type="match status" value="1"/>
</dbReference>
<dbReference type="PANTHER" id="PTHR30146:SF155">
    <property type="entry name" value="ALANINE RACEMASE"/>
    <property type="match status" value="1"/>
</dbReference>
<dbReference type="Gene3D" id="1.10.260.40">
    <property type="entry name" value="lambda repressor-like DNA-binding domains"/>
    <property type="match status" value="1"/>
</dbReference>
<dbReference type="AlphaFoldDB" id="A0AB34WZY4"/>
<dbReference type="SUPFAM" id="SSF47413">
    <property type="entry name" value="lambda repressor-like DNA-binding domains"/>
    <property type="match status" value="1"/>
</dbReference>
<comment type="caution">
    <text evidence="5">The sequence shown here is derived from an EMBL/GenBank/DDBJ whole genome shotgun (WGS) entry which is preliminary data.</text>
</comment>
<dbReference type="SMART" id="SM00354">
    <property type="entry name" value="HTH_LACI"/>
    <property type="match status" value="1"/>
</dbReference>
<gene>
    <name evidence="6" type="ORF">CJ240_00770</name>
    <name evidence="5" type="ORF">HMPREF1862_00788</name>
</gene>
<evidence type="ECO:0000256" key="2">
    <source>
        <dbReference type="ARBA" id="ARBA00023125"/>
    </source>
</evidence>
<sequence>MSHPPAVTIREVAAAAQVGITTVSRALNNQSGISPATRARILQVAEELHYQPNRHAQNLRSQNINNIAVVMKGPSNPFFLSLIDPLEQEIRAHGYQMSLLRVPHEEDEVNIGRGAYQDSEAAGVLFLGGEARKSTAVFNSFPLPFTLCTVPPAPDWDNSVAAVSVDEAHGISLIVSHLTNLGHRRIAFLGPDQGERSVGAIREKAFVSALSAQGVTAEEKLIVRGGDGDDPYSFSYGYQMATRLLARKIPFTAVVAISDVIALGAQKALIDAGLKIPEEVSITGFDGIEFARYTNPALTTIEQPIHQLAETSCRLLFAQMNKEPIARPQRLLQGSLLVGDSTGPAPTD</sequence>
<dbReference type="Pfam" id="PF00356">
    <property type="entry name" value="LacI"/>
    <property type="match status" value="1"/>
</dbReference>
<dbReference type="SUPFAM" id="SSF53822">
    <property type="entry name" value="Periplasmic binding protein-like I"/>
    <property type="match status" value="1"/>
</dbReference>
<dbReference type="PROSITE" id="PS00356">
    <property type="entry name" value="HTH_LACI_1"/>
    <property type="match status" value="1"/>
</dbReference>
<dbReference type="EMBL" id="PNGC01000001">
    <property type="protein sequence ID" value="PMB90311.1"/>
    <property type="molecule type" value="Genomic_DNA"/>
</dbReference>